<reference evidence="3 4" key="2">
    <citation type="submission" date="2020-02" db="EMBL/GenBank/DDBJ databases">
        <title>Genome sequences of Thiorhodococcus mannitoliphagus and Thiorhodococcus minor, purple sulfur photosynthetic bacteria in the gammaproteobacterial family, Chromatiaceae.</title>
        <authorList>
            <person name="Aviles F.A."/>
            <person name="Meyer T.E."/>
            <person name="Kyndt J.A."/>
        </authorList>
    </citation>
    <scope>NUCLEOTIDE SEQUENCE [LARGE SCALE GENOMIC DNA]</scope>
    <source>
        <strain evidence="3 4">DSM 18266</strain>
    </source>
</reference>
<name>A0A6P1DP80_9GAMM</name>
<evidence type="ECO:0000256" key="1">
    <source>
        <dbReference type="HAMAP-Rule" id="MF_02215"/>
    </source>
</evidence>
<dbReference type="InterPro" id="IPR038989">
    <property type="entry name" value="UbiJ"/>
</dbReference>
<comment type="similarity">
    <text evidence="1">Belongs to the UbiJ family.</text>
</comment>
<dbReference type="InterPro" id="IPR003033">
    <property type="entry name" value="SCP2_sterol-bd_dom"/>
</dbReference>
<comment type="function">
    <text evidence="1">Required for ubiquinone (coenzyme Q) biosynthesis. Binds hydrophobic ubiquinone biosynthetic intermediates via its SCP2 domain and is essential for the stability of the Ubi complex. May constitute a docking platform where Ubi enzymes assemble and access their SCP2-bound polyprenyl substrates.</text>
</comment>
<dbReference type="InterPro" id="IPR036527">
    <property type="entry name" value="SCP2_sterol-bd_dom_sf"/>
</dbReference>
<dbReference type="GO" id="GO:0005737">
    <property type="term" value="C:cytoplasm"/>
    <property type="evidence" value="ECO:0007669"/>
    <property type="project" value="UniProtKB-SubCell"/>
</dbReference>
<dbReference type="SUPFAM" id="SSF55718">
    <property type="entry name" value="SCP-like"/>
    <property type="match status" value="1"/>
</dbReference>
<reference evidence="4" key="1">
    <citation type="journal article" date="2020" name="Microbiol. Resour. Announc.">
        <title>Draft Genome Sequences of Thiorhodococcus mannitoliphagus and Thiorhodococcus minor, Purple Sulfur Photosynthetic Bacteria in the Gammaproteobacterial Family Chromatiaceae.</title>
        <authorList>
            <person name="Aviles F.A."/>
            <person name="Meyer T.E."/>
            <person name="Kyndt J.A."/>
        </authorList>
    </citation>
    <scope>NUCLEOTIDE SEQUENCE [LARGE SCALE GENOMIC DNA]</scope>
    <source>
        <strain evidence="4">DSM 18266</strain>
    </source>
</reference>
<keyword evidence="1" id="KW-0963">Cytoplasm</keyword>
<evidence type="ECO:0000313" key="3">
    <source>
        <dbReference type="EMBL" id="NEX19360.1"/>
    </source>
</evidence>
<dbReference type="Proteomes" id="UP000471640">
    <property type="component" value="Unassembled WGS sequence"/>
</dbReference>
<evidence type="ECO:0000259" key="2">
    <source>
        <dbReference type="Pfam" id="PF02036"/>
    </source>
</evidence>
<comment type="caution">
    <text evidence="3">The sequence shown here is derived from an EMBL/GenBank/DDBJ whole genome shotgun (WGS) entry which is preliminary data.</text>
</comment>
<comment type="pathway">
    <text evidence="1">Cofactor biosynthesis; ubiquinone biosynthesis.</text>
</comment>
<dbReference type="HAMAP" id="MF_02215">
    <property type="entry name" value="UbiJ"/>
    <property type="match status" value="1"/>
</dbReference>
<organism evidence="3 4">
    <name type="scientific">Thiorhodococcus mannitoliphagus</name>
    <dbReference type="NCBI Taxonomy" id="329406"/>
    <lineage>
        <taxon>Bacteria</taxon>
        <taxon>Pseudomonadati</taxon>
        <taxon>Pseudomonadota</taxon>
        <taxon>Gammaproteobacteria</taxon>
        <taxon>Chromatiales</taxon>
        <taxon>Chromatiaceae</taxon>
        <taxon>Thiorhodococcus</taxon>
    </lineage>
</organism>
<dbReference type="PANTHER" id="PTHR38693:SF1">
    <property type="entry name" value="UBIQUINONE BIOSYNTHESIS ACCESSORY FACTOR UBIJ"/>
    <property type="match status" value="1"/>
</dbReference>
<gene>
    <name evidence="1" type="primary">ubiJ</name>
    <name evidence="3" type="ORF">G3480_03360</name>
</gene>
<comment type="subcellular location">
    <subcellularLocation>
        <location evidence="1">Cytoplasm</location>
    </subcellularLocation>
</comment>
<evidence type="ECO:0000313" key="4">
    <source>
        <dbReference type="Proteomes" id="UP000471640"/>
    </source>
</evidence>
<dbReference type="UniPathway" id="UPA00232"/>
<dbReference type="PANTHER" id="PTHR38693">
    <property type="entry name" value="UBIQUINONE BIOSYNTHESIS PROTEIN UBIJ"/>
    <property type="match status" value="1"/>
</dbReference>
<dbReference type="RefSeq" id="WP_164652261.1">
    <property type="nucleotide sequence ID" value="NZ_JAAIJR010000008.1"/>
</dbReference>
<accession>A0A6P1DP80</accession>
<keyword evidence="4" id="KW-1185">Reference proteome</keyword>
<proteinExistence type="inferred from homology"/>
<dbReference type="AlphaFoldDB" id="A0A6P1DP80"/>
<dbReference type="Pfam" id="PF02036">
    <property type="entry name" value="SCP2"/>
    <property type="match status" value="1"/>
</dbReference>
<protein>
    <recommendedName>
        <fullName evidence="1">Ubiquinone biosynthesis accessory factor UbiJ</fullName>
    </recommendedName>
</protein>
<dbReference type="EMBL" id="JAAIJR010000008">
    <property type="protein sequence ID" value="NEX19360.1"/>
    <property type="molecule type" value="Genomic_DNA"/>
</dbReference>
<dbReference type="GO" id="GO:0006744">
    <property type="term" value="P:ubiquinone biosynthetic process"/>
    <property type="evidence" value="ECO:0007669"/>
    <property type="project" value="UniProtKB-UniRule"/>
</dbReference>
<feature type="domain" description="SCP2" evidence="2">
    <location>
        <begin position="20"/>
        <end position="116"/>
    </location>
</feature>
<sequence>MSEGIQIPDALLAVVEQAINGYVALDPEGAAGLAALEGRLIAIELKGFGTRVTVIPDEQGLQLFGHYDADPDCLIVGTPLGLARMAMAERKESQLISGEVEVTGDSGLAHAFSAALAKLDVDWEEQLARVIGDPFAHQVGNRVRDAERWGQRTSESMTANLREYLQEERRLLPTRYEVDAFLAQVDTLRDDVERITARVERLKQRAAGHGIKQ</sequence>
<keyword evidence="1" id="KW-0831">Ubiquinone biosynthesis</keyword>